<organism evidence="2 3">
    <name type="scientific">Pseudoroseomonas ludipueritiae</name>
    <dbReference type="NCBI Taxonomy" id="198093"/>
    <lineage>
        <taxon>Bacteria</taxon>
        <taxon>Pseudomonadati</taxon>
        <taxon>Pseudomonadota</taxon>
        <taxon>Alphaproteobacteria</taxon>
        <taxon>Acetobacterales</taxon>
        <taxon>Acetobacteraceae</taxon>
        <taxon>Pseudoroseomonas</taxon>
    </lineage>
</organism>
<sequence length="256" mass="28261">MVQTLPSTTPFMHAVAAAEQTRMGVKPALTGQLAGRTASYSARLAVTDDVKRDAYKLRYRCYLNAGHIQPNSSELFKDKYDDLPNASTIVIYDHETPLASVRTCLLARGSDLTSPALETYREEVEALLNADRDSPFAGRGIEVTRLVRSPEAENNQGLVFLLYRMAGYIALCAHSQVHLACVRTNHAPFYRRLGYQAASEPRIYPGLTCQMQLMASDRQRYDALRQKVPVMDPLGGTTGSLNGFFTGEPVALSLAR</sequence>
<protein>
    <recommendedName>
        <fullName evidence="1">N-acyl amino acid synthase FeeM catalytic core domain-containing protein</fullName>
    </recommendedName>
</protein>
<dbReference type="RefSeq" id="WP_187780373.1">
    <property type="nucleotide sequence ID" value="NZ_JACTUZ010000137.1"/>
</dbReference>
<proteinExistence type="predicted"/>
<dbReference type="Proteomes" id="UP000603940">
    <property type="component" value="Unassembled WGS sequence"/>
</dbReference>
<comment type="caution">
    <text evidence="2">The sequence shown here is derived from an EMBL/GenBank/DDBJ whole genome shotgun (WGS) entry which is preliminary data.</text>
</comment>
<dbReference type="InterPro" id="IPR016181">
    <property type="entry name" value="Acyl_CoA_acyltransferase"/>
</dbReference>
<evidence type="ECO:0000259" key="1">
    <source>
        <dbReference type="Pfam" id="PF21926"/>
    </source>
</evidence>
<dbReference type="Gene3D" id="3.40.630.30">
    <property type="match status" value="1"/>
</dbReference>
<dbReference type="EMBL" id="JACTUZ010000137">
    <property type="protein sequence ID" value="MBC9179330.1"/>
    <property type="molecule type" value="Genomic_DNA"/>
</dbReference>
<accession>A0ABR7RC28</accession>
<evidence type="ECO:0000313" key="3">
    <source>
        <dbReference type="Proteomes" id="UP000603940"/>
    </source>
</evidence>
<gene>
    <name evidence="2" type="ORF">IBL25_20515</name>
</gene>
<evidence type="ECO:0000313" key="2">
    <source>
        <dbReference type="EMBL" id="MBC9179330.1"/>
    </source>
</evidence>
<dbReference type="SUPFAM" id="SSF55729">
    <property type="entry name" value="Acyl-CoA N-acyltransferases (Nat)"/>
    <property type="match status" value="1"/>
</dbReference>
<dbReference type="InterPro" id="IPR054597">
    <property type="entry name" value="FeeM_cat"/>
</dbReference>
<reference evidence="2 3" key="1">
    <citation type="journal article" date="2009" name="Int. J. Syst. Evol. Microbiol.">
        <title>Transfer of Teichococcus ludipueritiae and Muricoccus roseus to the genus Roseomonas, as Roseomonas ludipueritiae comb. nov. and Roseomonas rosea comb. nov., respectively, and emended description of the genus Roseomonas.</title>
        <authorList>
            <person name="Sanchez-Porro C."/>
            <person name="Gallego V."/>
            <person name="Busse H.J."/>
            <person name="Kampfer P."/>
            <person name="Ventosa A."/>
        </authorList>
    </citation>
    <scope>NUCLEOTIDE SEQUENCE [LARGE SCALE GENOMIC DNA]</scope>
    <source>
        <strain evidence="2 3">DSM 14915</strain>
    </source>
</reference>
<name>A0ABR7RC28_9PROT</name>
<keyword evidence="3" id="KW-1185">Reference proteome</keyword>
<dbReference type="Pfam" id="PF21926">
    <property type="entry name" value="FeeM"/>
    <property type="match status" value="1"/>
</dbReference>
<feature type="domain" description="N-acyl amino acid synthase FeeM catalytic core" evidence="1">
    <location>
        <begin position="53"/>
        <end position="217"/>
    </location>
</feature>